<evidence type="ECO:0000313" key="1">
    <source>
        <dbReference type="EMBL" id="HIR55526.1"/>
    </source>
</evidence>
<gene>
    <name evidence="1" type="ORF">IAD36_08045</name>
</gene>
<dbReference type="Gene3D" id="3.80.10.10">
    <property type="entry name" value="Ribonuclease Inhibitor"/>
    <property type="match status" value="1"/>
</dbReference>
<accession>A0A9D1DMF2</accession>
<comment type="caution">
    <text evidence="1">The sequence shown here is derived from an EMBL/GenBank/DDBJ whole genome shotgun (WGS) entry which is preliminary data.</text>
</comment>
<dbReference type="EMBL" id="DVHH01000193">
    <property type="protein sequence ID" value="HIR55526.1"/>
    <property type="molecule type" value="Genomic_DNA"/>
</dbReference>
<proteinExistence type="predicted"/>
<name>A0A9D1DMF2_9FIRM</name>
<dbReference type="AlphaFoldDB" id="A0A9D1DMF2"/>
<organism evidence="1 2">
    <name type="scientific">Candidatus Scatomorpha intestinigallinarum</name>
    <dbReference type="NCBI Taxonomy" id="2840923"/>
    <lineage>
        <taxon>Bacteria</taxon>
        <taxon>Bacillati</taxon>
        <taxon>Bacillota</taxon>
        <taxon>Clostridia</taxon>
        <taxon>Eubacteriales</taxon>
        <taxon>Candidatus Scatomorpha</taxon>
    </lineage>
</organism>
<dbReference type="InterPro" id="IPR032675">
    <property type="entry name" value="LRR_dom_sf"/>
</dbReference>
<evidence type="ECO:0000313" key="2">
    <source>
        <dbReference type="Proteomes" id="UP000824238"/>
    </source>
</evidence>
<protein>
    <submittedName>
        <fullName evidence="1">BspA family leucine-rich repeat surface protein</fullName>
    </submittedName>
</protein>
<dbReference type="InterPro" id="IPR005046">
    <property type="entry name" value="DUF285"/>
</dbReference>
<reference evidence="1" key="2">
    <citation type="journal article" date="2021" name="PeerJ">
        <title>Extensive microbial diversity within the chicken gut microbiome revealed by metagenomics and culture.</title>
        <authorList>
            <person name="Gilroy R."/>
            <person name="Ravi A."/>
            <person name="Getino M."/>
            <person name="Pursley I."/>
            <person name="Horton D.L."/>
            <person name="Alikhan N.F."/>
            <person name="Baker D."/>
            <person name="Gharbi K."/>
            <person name="Hall N."/>
            <person name="Watson M."/>
            <person name="Adriaenssens E.M."/>
            <person name="Foster-Nyarko E."/>
            <person name="Jarju S."/>
            <person name="Secka A."/>
            <person name="Antonio M."/>
            <person name="Oren A."/>
            <person name="Chaudhuri R.R."/>
            <person name="La Ragione R."/>
            <person name="Hildebrand F."/>
            <person name="Pallen M.J."/>
        </authorList>
    </citation>
    <scope>NUCLEOTIDE SEQUENCE</scope>
    <source>
        <strain evidence="1">ChiGjej3B3-7149</strain>
    </source>
</reference>
<sequence>MGTTADKLTYLEGTKAAIREAISARGVELSESAPFREYAERIGEIGGSGSSMPPDPAEVYASQRPSDWLTMPVPQDNEMYILLHVLDRIEGQELYQPTGRIYFSVSCTGSYTVEKGTVTNGAFVPDGAAASVASGGVYKGEFTAGDCYSRTSDGMGQVMFRVRGGDILSWETSGPDESSGFATWNIVEIACRLPSATRMGCGHSRWEEAALTSLRYFAWYGPNAMTDMTGMFCRCRSLQAILALDTSKVTNMTEAFFWCSSLIALPALDTSKLTNMHGIFRECHSLYAVPELNTSGVGDMAYAFYNCYSLRYLNWLDTWSCTTLECGFYGCHALRGIRPICVTGYPVEGGFNGAFVMCRSLQHLEFSGESQPTDWSGDDIYLGDSPIFYPDLIALINSLPTVSGTSPGQRILQLDAIPGTLELTQEDEQLALSKGWLLLY</sequence>
<dbReference type="Pfam" id="PF03382">
    <property type="entry name" value="DUF285"/>
    <property type="match status" value="1"/>
</dbReference>
<reference evidence="1" key="1">
    <citation type="submission" date="2020-10" db="EMBL/GenBank/DDBJ databases">
        <authorList>
            <person name="Gilroy R."/>
        </authorList>
    </citation>
    <scope>NUCLEOTIDE SEQUENCE</scope>
    <source>
        <strain evidence="1">ChiGjej3B3-7149</strain>
    </source>
</reference>
<dbReference type="SUPFAM" id="SSF52047">
    <property type="entry name" value="RNI-like"/>
    <property type="match status" value="1"/>
</dbReference>
<dbReference type="Proteomes" id="UP000824238">
    <property type="component" value="Unassembled WGS sequence"/>
</dbReference>